<comment type="caution">
    <text evidence="7">The sequence shown here is derived from an EMBL/GenBank/DDBJ whole genome shotgun (WGS) entry which is preliminary data.</text>
</comment>
<comment type="similarity">
    <text evidence="2">Belongs to the bacterial solute-binding protein 8 family.</text>
</comment>
<dbReference type="InterPro" id="IPR051313">
    <property type="entry name" value="Bact_iron-sidero_bind"/>
</dbReference>
<keyword evidence="3" id="KW-0813">Transport</keyword>
<evidence type="ECO:0000259" key="6">
    <source>
        <dbReference type="PROSITE" id="PS50983"/>
    </source>
</evidence>
<evidence type="ECO:0000256" key="3">
    <source>
        <dbReference type="ARBA" id="ARBA00022448"/>
    </source>
</evidence>
<dbReference type="PROSITE" id="PS51318">
    <property type="entry name" value="TAT"/>
    <property type="match status" value="1"/>
</dbReference>
<accession>A0ABX0WXK2</accession>
<dbReference type="PANTHER" id="PTHR30532:SF1">
    <property type="entry name" value="IRON(3+)-HYDROXAMATE-BINDING PROTEIN FHUD"/>
    <property type="match status" value="1"/>
</dbReference>
<dbReference type="Proteomes" id="UP000556869">
    <property type="component" value="Unassembled WGS sequence"/>
</dbReference>
<dbReference type="CDD" id="cd01146">
    <property type="entry name" value="FhuD"/>
    <property type="match status" value="1"/>
</dbReference>
<evidence type="ECO:0000313" key="8">
    <source>
        <dbReference type="Proteomes" id="UP000556869"/>
    </source>
</evidence>
<sequence>MHQQHQKCSRRHFLKGLAGLSAIATLTPVLPESFTRSAKADVPKRVVIADGALAETALAMGIVPLAMADVPGYRVWVQEPKVPEQVINLGARFQPSLERLAQLDPDLILTSSFYANQYSRLSDLAPIEKIDIYSSSKTPFLNAMAAAQKIAEVTGHRGTAEILISDTLSRIDQASRELTSSQASSVLVTSMLSPRHMRVYGQNSLMQDVIDRLPVKNAWTGPTNHWGFATVTIDQIAQYSNAALIAIKPVPDNVDRAIVHSPILSELPSIKRFGLITMPPVATFGGLFAAGRFSDLLANALTSQGAAHGEFAS</sequence>
<evidence type="ECO:0000313" key="7">
    <source>
        <dbReference type="EMBL" id="NJB74057.1"/>
    </source>
</evidence>
<name>A0ABX0WXK2_9PROT</name>
<evidence type="ECO:0000256" key="2">
    <source>
        <dbReference type="ARBA" id="ARBA00008814"/>
    </source>
</evidence>
<organism evidence="7 8">
    <name type="scientific">Thalassospira tepidiphila</name>
    <dbReference type="NCBI Taxonomy" id="393657"/>
    <lineage>
        <taxon>Bacteria</taxon>
        <taxon>Pseudomonadati</taxon>
        <taxon>Pseudomonadota</taxon>
        <taxon>Alphaproteobacteria</taxon>
        <taxon>Rhodospirillales</taxon>
        <taxon>Thalassospiraceae</taxon>
        <taxon>Thalassospira</taxon>
    </lineage>
</organism>
<evidence type="ECO:0000256" key="1">
    <source>
        <dbReference type="ARBA" id="ARBA00004196"/>
    </source>
</evidence>
<dbReference type="SUPFAM" id="SSF53807">
    <property type="entry name" value="Helical backbone' metal receptor"/>
    <property type="match status" value="1"/>
</dbReference>
<dbReference type="PROSITE" id="PS50983">
    <property type="entry name" value="FE_B12_PBP"/>
    <property type="match status" value="1"/>
</dbReference>
<keyword evidence="4" id="KW-0408">Iron</keyword>
<dbReference type="EMBL" id="JAATJD010000001">
    <property type="protein sequence ID" value="NJB74057.1"/>
    <property type="molecule type" value="Genomic_DNA"/>
</dbReference>
<keyword evidence="5" id="KW-0732">Signal</keyword>
<keyword evidence="4" id="KW-0406">Ion transport</keyword>
<dbReference type="Gene3D" id="3.40.50.1980">
    <property type="entry name" value="Nitrogenase molybdenum iron protein domain"/>
    <property type="match status" value="2"/>
</dbReference>
<dbReference type="InterPro" id="IPR006311">
    <property type="entry name" value="TAT_signal"/>
</dbReference>
<dbReference type="RefSeq" id="WP_157097686.1">
    <property type="nucleotide sequence ID" value="NZ_BAAAEQ010000001.1"/>
</dbReference>
<gene>
    <name evidence="7" type="ORF">GGR96_001129</name>
</gene>
<feature type="domain" description="Fe/B12 periplasmic-binding" evidence="6">
    <location>
        <begin position="45"/>
        <end position="305"/>
    </location>
</feature>
<keyword evidence="8" id="KW-1185">Reference proteome</keyword>
<evidence type="ECO:0000256" key="5">
    <source>
        <dbReference type="ARBA" id="ARBA00022729"/>
    </source>
</evidence>
<keyword evidence="4" id="KW-0410">Iron transport</keyword>
<dbReference type="PANTHER" id="PTHR30532">
    <property type="entry name" value="IRON III DICITRATE-BINDING PERIPLASMIC PROTEIN"/>
    <property type="match status" value="1"/>
</dbReference>
<dbReference type="Pfam" id="PF01497">
    <property type="entry name" value="Peripla_BP_2"/>
    <property type="match status" value="1"/>
</dbReference>
<dbReference type="PRINTS" id="PR01715">
    <property type="entry name" value="FERRIBNDNGPP"/>
</dbReference>
<dbReference type="InterPro" id="IPR002491">
    <property type="entry name" value="ABC_transptr_periplasmic_BD"/>
</dbReference>
<proteinExistence type="inferred from homology"/>
<protein>
    <submittedName>
        <fullName evidence="7">Iron complex transport system substrate-binding protein</fullName>
    </submittedName>
</protein>
<evidence type="ECO:0000256" key="4">
    <source>
        <dbReference type="ARBA" id="ARBA00022496"/>
    </source>
</evidence>
<reference evidence="7 8" key="1">
    <citation type="submission" date="2020-03" db="EMBL/GenBank/DDBJ databases">
        <title>Genomic Encyclopedia of Type Strains, Phase IV (KMG-IV): sequencing the most valuable type-strain genomes for metagenomic binning, comparative biology and taxonomic classification.</title>
        <authorList>
            <person name="Goeker M."/>
        </authorList>
    </citation>
    <scope>NUCLEOTIDE SEQUENCE [LARGE SCALE GENOMIC DNA]</scope>
    <source>
        <strain evidence="7 8">DSM 18888</strain>
    </source>
</reference>
<comment type="subcellular location">
    <subcellularLocation>
        <location evidence="1">Cell envelope</location>
    </subcellularLocation>
</comment>